<keyword evidence="2" id="KW-1185">Reference proteome</keyword>
<dbReference type="EMBL" id="JAHDVG010000474">
    <property type="protein sequence ID" value="KAH1177374.1"/>
    <property type="molecule type" value="Genomic_DNA"/>
</dbReference>
<reference evidence="1" key="1">
    <citation type="submission" date="2021-09" db="EMBL/GenBank/DDBJ databases">
        <title>The genome of Mauremys mutica provides insights into the evolution of semi-aquatic lifestyle.</title>
        <authorList>
            <person name="Gong S."/>
            <person name="Gao Y."/>
        </authorList>
    </citation>
    <scope>NUCLEOTIDE SEQUENCE</scope>
    <source>
        <strain evidence="1">MM-2020</strain>
        <tissue evidence="1">Muscle</tissue>
    </source>
</reference>
<sequence length="100" mass="11643">MRRARNTAGITFPKDFLHVDPSLQTRSWRLGERGREENVSKQIFWDLLKVLETSYFFHNPFAHPEPFPHAVSFDKKPFSGIFPHSQILQMHTTQSTSSSI</sequence>
<organism evidence="1 2">
    <name type="scientific">Mauremys mutica</name>
    <name type="common">yellowpond turtle</name>
    <dbReference type="NCBI Taxonomy" id="74926"/>
    <lineage>
        <taxon>Eukaryota</taxon>
        <taxon>Metazoa</taxon>
        <taxon>Chordata</taxon>
        <taxon>Craniata</taxon>
        <taxon>Vertebrata</taxon>
        <taxon>Euteleostomi</taxon>
        <taxon>Archelosauria</taxon>
        <taxon>Testudinata</taxon>
        <taxon>Testudines</taxon>
        <taxon>Cryptodira</taxon>
        <taxon>Durocryptodira</taxon>
        <taxon>Testudinoidea</taxon>
        <taxon>Geoemydidae</taxon>
        <taxon>Geoemydinae</taxon>
        <taxon>Mauremys</taxon>
    </lineage>
</organism>
<name>A0A9D4B1M3_9SAUR</name>
<evidence type="ECO:0000313" key="2">
    <source>
        <dbReference type="Proteomes" id="UP000827986"/>
    </source>
</evidence>
<gene>
    <name evidence="1" type="ORF">KIL84_011076</name>
</gene>
<evidence type="ECO:0000313" key="1">
    <source>
        <dbReference type="EMBL" id="KAH1177374.1"/>
    </source>
</evidence>
<dbReference type="Proteomes" id="UP000827986">
    <property type="component" value="Unassembled WGS sequence"/>
</dbReference>
<protein>
    <submittedName>
        <fullName evidence="1">Uncharacterized protein</fullName>
    </submittedName>
</protein>
<comment type="caution">
    <text evidence="1">The sequence shown here is derived from an EMBL/GenBank/DDBJ whole genome shotgun (WGS) entry which is preliminary data.</text>
</comment>
<dbReference type="AlphaFoldDB" id="A0A9D4B1M3"/>
<accession>A0A9D4B1M3</accession>
<proteinExistence type="predicted"/>